<gene>
    <name evidence="4" type="ORF">ALMOND_2B023234</name>
    <name evidence="3" type="ORF">ALMOND_2B026705</name>
    <name evidence="2" type="ORF">L3X38_018740</name>
</gene>
<evidence type="ECO:0000313" key="6">
    <source>
        <dbReference type="Proteomes" id="UP001054821"/>
    </source>
</evidence>
<dbReference type="PANTHER" id="PTHR39244">
    <property type="entry name" value="NATTERIN-4"/>
    <property type="match status" value="1"/>
</dbReference>
<dbReference type="OMA" id="FVPANDF"/>
<dbReference type="Pfam" id="PF07468">
    <property type="entry name" value="Agglutinin"/>
    <property type="match status" value="1"/>
</dbReference>
<evidence type="ECO:0000313" key="3">
    <source>
        <dbReference type="EMBL" id="VVA37050.1"/>
    </source>
</evidence>
<keyword evidence="6" id="KW-1185">Reference proteome</keyword>
<protein>
    <submittedName>
        <fullName evidence="4">PREDICTED: Hfr-2</fullName>
    </submittedName>
</protein>
<organism evidence="4 5">
    <name type="scientific">Prunus dulcis</name>
    <name type="common">Almond</name>
    <name type="synonym">Amygdalus dulcis</name>
    <dbReference type="NCBI Taxonomy" id="3755"/>
    <lineage>
        <taxon>Eukaryota</taxon>
        <taxon>Viridiplantae</taxon>
        <taxon>Streptophyta</taxon>
        <taxon>Embryophyta</taxon>
        <taxon>Tracheophyta</taxon>
        <taxon>Spermatophyta</taxon>
        <taxon>Magnoliopsida</taxon>
        <taxon>eudicotyledons</taxon>
        <taxon>Gunneridae</taxon>
        <taxon>Pentapetalae</taxon>
        <taxon>rosids</taxon>
        <taxon>fabids</taxon>
        <taxon>Rosales</taxon>
        <taxon>Rosaceae</taxon>
        <taxon>Amygdaloideae</taxon>
        <taxon>Amygdaleae</taxon>
        <taxon>Prunus</taxon>
    </lineage>
</organism>
<name>A0A5E4GI05_PRUDU</name>
<accession>A0A5E4GI05</accession>
<reference evidence="2 6" key="3">
    <citation type="journal article" date="2022" name="G3 (Bethesda)">
        <title>Whole-genome sequence and methylome profiling of the almond [Prunus dulcis (Mill.) D.A. Webb] cultivar 'Nonpareil'.</title>
        <authorList>
            <person name="D'Amico-Willman K.M."/>
            <person name="Ouma W.Z."/>
            <person name="Meulia T."/>
            <person name="Sideli G.M."/>
            <person name="Gradziel T.M."/>
            <person name="Fresnedo-Ramirez J."/>
        </authorList>
    </citation>
    <scope>NUCLEOTIDE SEQUENCE [LARGE SCALE GENOMIC DNA]</scope>
    <source>
        <strain evidence="2">Clone GOH B32 T37-40</strain>
    </source>
</reference>
<evidence type="ECO:0000259" key="1">
    <source>
        <dbReference type="SMART" id="SM00791"/>
    </source>
</evidence>
<dbReference type="Proteomes" id="UP001054821">
    <property type="component" value="Chromosome 3"/>
</dbReference>
<evidence type="ECO:0000313" key="4">
    <source>
        <dbReference type="EMBL" id="VVA39162.1"/>
    </source>
</evidence>
<dbReference type="SMART" id="SM00791">
    <property type="entry name" value="Agglutinin"/>
    <property type="match status" value="1"/>
</dbReference>
<dbReference type="EMBL" id="JAJFAZ020000003">
    <property type="protein sequence ID" value="KAI5339468.1"/>
    <property type="molecule type" value="Genomic_DNA"/>
</dbReference>
<evidence type="ECO:0000313" key="2">
    <source>
        <dbReference type="EMBL" id="KAI5339468.1"/>
    </source>
</evidence>
<reference evidence="4" key="1">
    <citation type="submission" date="2019-07" db="EMBL/GenBank/DDBJ databases">
        <authorList>
            <person name="Alioto T."/>
            <person name="Alioto T."/>
            <person name="Gomez Garrido J."/>
        </authorList>
    </citation>
    <scope>NUCLEOTIDE SEQUENCE</scope>
</reference>
<dbReference type="Proteomes" id="UP000327085">
    <property type="component" value="Chromosome 3"/>
</dbReference>
<dbReference type="InterPro" id="IPR053237">
    <property type="entry name" value="Natterin_C"/>
</dbReference>
<dbReference type="AlphaFoldDB" id="A0A5E4GI05"/>
<proteinExistence type="predicted"/>
<reference evidence="5" key="2">
    <citation type="journal article" date="2020" name="Plant J.">
        <title>Transposons played a major role in the diversification between the closely related almond and peach genomes: results from the almond genome sequence.</title>
        <authorList>
            <person name="Alioto T."/>
            <person name="Alexiou K.G."/>
            <person name="Bardil A."/>
            <person name="Barteri F."/>
            <person name="Castanera R."/>
            <person name="Cruz F."/>
            <person name="Dhingra A."/>
            <person name="Duval H."/>
            <person name="Fernandez I Marti A."/>
            <person name="Frias L."/>
            <person name="Galan B."/>
            <person name="Garcia J.L."/>
            <person name="Howad W."/>
            <person name="Gomez-Garrido J."/>
            <person name="Gut M."/>
            <person name="Julca I."/>
            <person name="Morata J."/>
            <person name="Puigdomenech P."/>
            <person name="Ribeca P."/>
            <person name="Rubio Cabetas M.J."/>
            <person name="Vlasova A."/>
            <person name="Wirthensohn M."/>
            <person name="Garcia-Mas J."/>
            <person name="Gabaldon T."/>
            <person name="Casacuberta J.M."/>
            <person name="Arus P."/>
        </authorList>
    </citation>
    <scope>NUCLEOTIDE SEQUENCE [LARGE SCALE GENOMIC DNA]</scope>
    <source>
        <strain evidence="5">cv. Texas</strain>
    </source>
</reference>
<dbReference type="PANTHER" id="PTHR39244:SF5">
    <property type="entry name" value="NATTERIN-3-LIKE"/>
    <property type="match status" value="1"/>
</dbReference>
<evidence type="ECO:0000313" key="5">
    <source>
        <dbReference type="Proteomes" id="UP000327085"/>
    </source>
</evidence>
<dbReference type="SUPFAM" id="SSF50382">
    <property type="entry name" value="Agglutinin"/>
    <property type="match status" value="1"/>
</dbReference>
<feature type="domain" description="Agglutinin" evidence="1">
    <location>
        <begin position="2"/>
        <end position="156"/>
    </location>
</feature>
<dbReference type="Gramene" id="VVA39162">
    <property type="protein sequence ID" value="VVA39162"/>
    <property type="gene ID" value="Prudul26B023234"/>
</dbReference>
<sequence>MADLPKFFALKSAKNQKYVVFKDQSTAELPNRLECSGEESHSKYARFKAEKDVNQPSLVHIKSTYSDKYLRTASEDSPWIVAEADEKQPNKNLWSCTLFKPVVLQKPAPYVDGVYQFVHVRLGNLTEPKSGTDFEDDALAAANAKPTSTPAFTVEKLPG</sequence>
<dbReference type="Gramene" id="VVA37050">
    <property type="protein sequence ID" value="VVA37050"/>
    <property type="gene ID" value="Prudul26B026705"/>
</dbReference>
<dbReference type="Gene3D" id="2.80.10.50">
    <property type="match status" value="1"/>
</dbReference>
<dbReference type="InterPro" id="IPR008998">
    <property type="entry name" value="Agglutinin"/>
</dbReference>
<dbReference type="EMBL" id="CABIKO010000748">
    <property type="protein sequence ID" value="VVA39162.1"/>
    <property type="molecule type" value="Genomic_DNA"/>
</dbReference>
<dbReference type="EMBL" id="CABIKO010000499">
    <property type="protein sequence ID" value="VVA37050.1"/>
    <property type="molecule type" value="Genomic_DNA"/>
</dbReference>
<dbReference type="InterPro" id="IPR036242">
    <property type="entry name" value="Agglutinin_dom_sf"/>
</dbReference>